<dbReference type="Proteomes" id="UP000268321">
    <property type="component" value="Unassembled WGS sequence"/>
</dbReference>
<sequence length="500" mass="55676">MIQSANRSSLLGWVKTLKRSAALHDGTEDADAEAVRPELISPDTAAAAGTPDLRRPLISHKSRSTHNLNHDRSLPLPNFPEPDSSFHEIRQHRDTFLQSNLLIDKNSQYFGVPLQQAVKQAAAKISILGADSAPLDDVLHYGRIPIVVAKCGVYLKRSGLNVEGIFRVAGSSKRIKELQIIFNTPPLFGKKLDWDGFTVHDAASVLRRYLNALPEPLIMLDLYEEFRDVLRIKPRIIKYLKFRAENLKDLRLETPVKNGMSMASRPASADKPPPTYTTASPPVEVSPADVSPVHMPSPKKSPTQPALLQSMSHTNGGRKKSYKKLTRDMYTAIREYKELLDQLPSLSKQLLFYILDLLAMVQNYSQENLMSARNLAAIFQPSILLHPNHDMDPEEYALSQSVVEFLIQYMYKILPSSDAPAKGTCTRGSSHTVATDAHPRRFHSKSLCNHNSEIDMIGRKSSVQDLDTLGLAYVDATSDDGDRLQGPPSRAARDLLTAQM</sequence>
<feature type="region of interest" description="Disordered" evidence="2">
    <location>
        <begin position="24"/>
        <end position="53"/>
    </location>
</feature>
<dbReference type="PANTHER" id="PTHR15228">
    <property type="entry name" value="SPERMATHECAL PHYSIOLOGY VARIANT"/>
    <property type="match status" value="1"/>
</dbReference>
<feature type="compositionally biased region" description="Polar residues" evidence="2">
    <location>
        <begin position="300"/>
        <end position="315"/>
    </location>
</feature>
<evidence type="ECO:0000313" key="5">
    <source>
        <dbReference type="Proteomes" id="UP000268321"/>
    </source>
</evidence>
<dbReference type="EMBL" id="ML004451">
    <property type="protein sequence ID" value="RKP30840.1"/>
    <property type="molecule type" value="Genomic_DNA"/>
</dbReference>
<evidence type="ECO:0000259" key="3">
    <source>
        <dbReference type="PROSITE" id="PS50238"/>
    </source>
</evidence>
<dbReference type="InterPro" id="IPR008936">
    <property type="entry name" value="Rho_GTPase_activation_prot"/>
</dbReference>
<feature type="domain" description="Rho-GAP" evidence="3">
    <location>
        <begin position="133"/>
        <end position="414"/>
    </location>
</feature>
<evidence type="ECO:0000313" key="4">
    <source>
        <dbReference type="EMBL" id="RKP30840.1"/>
    </source>
</evidence>
<dbReference type="GO" id="GO:0005938">
    <property type="term" value="C:cell cortex"/>
    <property type="evidence" value="ECO:0007669"/>
    <property type="project" value="TreeGrafter"/>
</dbReference>
<dbReference type="PROSITE" id="PS50238">
    <property type="entry name" value="RHOGAP"/>
    <property type="match status" value="1"/>
</dbReference>
<name>A0A4P9ZFS2_9ASCO</name>
<reference evidence="5" key="1">
    <citation type="journal article" date="2018" name="Nat. Microbiol.">
        <title>Leveraging single-cell genomics to expand the fungal tree of life.</title>
        <authorList>
            <person name="Ahrendt S.R."/>
            <person name="Quandt C.A."/>
            <person name="Ciobanu D."/>
            <person name="Clum A."/>
            <person name="Salamov A."/>
            <person name="Andreopoulos B."/>
            <person name="Cheng J.F."/>
            <person name="Woyke T."/>
            <person name="Pelin A."/>
            <person name="Henrissat B."/>
            <person name="Reynolds N.K."/>
            <person name="Benny G.L."/>
            <person name="Smith M.E."/>
            <person name="James T.Y."/>
            <person name="Grigoriev I.V."/>
        </authorList>
    </citation>
    <scope>NUCLEOTIDE SEQUENCE [LARGE SCALE GENOMIC DNA]</scope>
    <source>
        <strain evidence="5">Baker2002</strain>
    </source>
</reference>
<dbReference type="PANTHER" id="PTHR15228:SF25">
    <property type="entry name" value="F-BAR DOMAIN-CONTAINING PROTEIN"/>
    <property type="match status" value="1"/>
</dbReference>
<dbReference type="InterPro" id="IPR000198">
    <property type="entry name" value="RhoGAP_dom"/>
</dbReference>
<feature type="region of interest" description="Disordered" evidence="2">
    <location>
        <begin position="261"/>
        <end position="321"/>
    </location>
</feature>
<dbReference type="SUPFAM" id="SSF48350">
    <property type="entry name" value="GTPase activation domain, GAP"/>
    <property type="match status" value="1"/>
</dbReference>
<gene>
    <name evidence="4" type="ORF">METBISCDRAFT_15453</name>
</gene>
<dbReference type="SMART" id="SM00324">
    <property type="entry name" value="RhoGAP"/>
    <property type="match status" value="1"/>
</dbReference>
<dbReference type="OrthoDB" id="3196451at2759"/>
<evidence type="ECO:0000256" key="1">
    <source>
        <dbReference type="ARBA" id="ARBA00022468"/>
    </source>
</evidence>
<organism evidence="4 5">
    <name type="scientific">Metschnikowia bicuspidata</name>
    <dbReference type="NCBI Taxonomy" id="27322"/>
    <lineage>
        <taxon>Eukaryota</taxon>
        <taxon>Fungi</taxon>
        <taxon>Dikarya</taxon>
        <taxon>Ascomycota</taxon>
        <taxon>Saccharomycotina</taxon>
        <taxon>Pichiomycetes</taxon>
        <taxon>Metschnikowiaceae</taxon>
        <taxon>Metschnikowia</taxon>
    </lineage>
</organism>
<dbReference type="AlphaFoldDB" id="A0A4P9ZFS2"/>
<keyword evidence="5" id="KW-1185">Reference proteome</keyword>
<dbReference type="GO" id="GO:0005096">
    <property type="term" value="F:GTPase activator activity"/>
    <property type="evidence" value="ECO:0007669"/>
    <property type="project" value="UniProtKB-KW"/>
</dbReference>
<dbReference type="Gene3D" id="1.10.555.10">
    <property type="entry name" value="Rho GTPase activation protein"/>
    <property type="match status" value="1"/>
</dbReference>
<dbReference type="GO" id="GO:0060237">
    <property type="term" value="P:regulation of fungal-type cell wall organization"/>
    <property type="evidence" value="ECO:0007669"/>
    <property type="project" value="TreeGrafter"/>
</dbReference>
<keyword evidence="1" id="KW-0343">GTPase activation</keyword>
<dbReference type="Pfam" id="PF00620">
    <property type="entry name" value="RhoGAP"/>
    <property type="match status" value="2"/>
</dbReference>
<dbReference type="GO" id="GO:0007165">
    <property type="term" value="P:signal transduction"/>
    <property type="evidence" value="ECO:0007669"/>
    <property type="project" value="InterPro"/>
</dbReference>
<protein>
    <submittedName>
        <fullName evidence="4">RhoGAP-domain-containing protein</fullName>
    </submittedName>
</protein>
<accession>A0A4P9ZFS2</accession>
<evidence type="ECO:0000256" key="2">
    <source>
        <dbReference type="SAM" id="MobiDB-lite"/>
    </source>
</evidence>
<proteinExistence type="predicted"/>
<dbReference type="InterPro" id="IPR051025">
    <property type="entry name" value="RhoGAP"/>
</dbReference>